<sequence>MIDPRDDSLTLTEYVLRGDAYRVATETDGLFVTDQPWKVSVDLPALLAEAREHFGDLPD</sequence>
<evidence type="ECO:0000313" key="1">
    <source>
        <dbReference type="EMBL" id="MDP9797159.1"/>
    </source>
</evidence>
<organism evidence="1 2">
    <name type="scientific">Catenuloplanes nepalensis</name>
    <dbReference type="NCBI Taxonomy" id="587533"/>
    <lineage>
        <taxon>Bacteria</taxon>
        <taxon>Bacillati</taxon>
        <taxon>Actinomycetota</taxon>
        <taxon>Actinomycetes</taxon>
        <taxon>Micromonosporales</taxon>
        <taxon>Micromonosporaceae</taxon>
        <taxon>Catenuloplanes</taxon>
    </lineage>
</organism>
<dbReference type="EMBL" id="JAUSRA010000001">
    <property type="protein sequence ID" value="MDP9797159.1"/>
    <property type="molecule type" value="Genomic_DNA"/>
</dbReference>
<comment type="caution">
    <text evidence="1">The sequence shown here is derived from an EMBL/GenBank/DDBJ whole genome shotgun (WGS) entry which is preliminary data.</text>
</comment>
<reference evidence="1 2" key="1">
    <citation type="submission" date="2023-07" db="EMBL/GenBank/DDBJ databases">
        <title>Sequencing the genomes of 1000 actinobacteria strains.</title>
        <authorList>
            <person name="Klenk H.-P."/>
        </authorList>
    </citation>
    <scope>NUCLEOTIDE SEQUENCE [LARGE SCALE GENOMIC DNA]</scope>
    <source>
        <strain evidence="1 2">DSM 44710</strain>
    </source>
</reference>
<keyword evidence="2" id="KW-1185">Reference proteome</keyword>
<protein>
    <submittedName>
        <fullName evidence="1">Uncharacterized protein</fullName>
    </submittedName>
</protein>
<proteinExistence type="predicted"/>
<evidence type="ECO:0000313" key="2">
    <source>
        <dbReference type="Proteomes" id="UP001240984"/>
    </source>
</evidence>
<name>A0ABT9N0E7_9ACTN</name>
<dbReference type="Proteomes" id="UP001240984">
    <property type="component" value="Unassembled WGS sequence"/>
</dbReference>
<accession>A0ABT9N0E7</accession>
<gene>
    <name evidence="1" type="ORF">J2S43_005671</name>
</gene>